<evidence type="ECO:0000256" key="5">
    <source>
        <dbReference type="ARBA" id="ARBA00023172"/>
    </source>
</evidence>
<dbReference type="GO" id="GO:0003677">
    <property type="term" value="F:DNA binding"/>
    <property type="evidence" value="ECO:0007669"/>
    <property type="project" value="UniProtKB-UniRule"/>
</dbReference>
<keyword evidence="5 6" id="KW-0233">DNA recombination</keyword>
<evidence type="ECO:0000256" key="2">
    <source>
        <dbReference type="ARBA" id="ARBA00010961"/>
    </source>
</evidence>
<evidence type="ECO:0000256" key="6">
    <source>
        <dbReference type="RuleBase" id="RU365089"/>
    </source>
</evidence>
<dbReference type="NCBIfam" id="NF033543">
    <property type="entry name" value="transpos_IS256"/>
    <property type="match status" value="1"/>
</dbReference>
<organism evidence="7 8">
    <name type="scientific">Tetragenococcus muriaticus PMC-11-5</name>
    <dbReference type="NCBI Taxonomy" id="1302649"/>
    <lineage>
        <taxon>Bacteria</taxon>
        <taxon>Bacillati</taxon>
        <taxon>Bacillota</taxon>
        <taxon>Bacilli</taxon>
        <taxon>Lactobacillales</taxon>
        <taxon>Enterococcaceae</taxon>
        <taxon>Tetragenococcus</taxon>
    </lineage>
</organism>
<reference evidence="7 8" key="1">
    <citation type="submission" date="2014-08" db="EMBL/GenBank/DDBJ databases">
        <title>Genome sequence of Tetragenococcus muriaticus.</title>
        <authorList>
            <person name="Chuea-nongthon C."/>
            <person name="Rodtong S."/>
            <person name="Yongsawatdigul J."/>
            <person name="Steele J.L."/>
            <person name="Liu X.-y."/>
            <person name="Speers J."/>
            <person name="Glasner J.D."/>
            <person name="Neeno-Eckwall E.C."/>
        </authorList>
    </citation>
    <scope>NUCLEOTIDE SEQUENCE [LARGE SCALE GENOMIC DNA]</scope>
    <source>
        <strain evidence="7 8">PMC-11-5</strain>
    </source>
</reference>
<dbReference type="PANTHER" id="PTHR33217">
    <property type="entry name" value="TRANSPOSASE FOR INSERTION SEQUENCE ELEMENT IS1081"/>
    <property type="match status" value="1"/>
</dbReference>
<sequence length="392" mass="45735">MNDFTTDILQTLVNKGDLNECFRSHLENAVNVLLKTELTAFLDYEKYERAGFNSGNSRNGAYQRTIKTEYGELSLEIPRDRNGEFKQQTLPTYKRSNDTLETTIIHLFENGVTMSEIAQLIEKMYGHHYTPQTISNMTKGLTEEVQAFKTRALHQEYVAVFMDATYIPLKRQTVAKEAVYIAIGIREDGTKEVLGYTIAPTESLAIWEELLQDIHARGVQDVLLFITDGLKGMKEKIHQIYPQAQYQHCCVHVSRNLAHKVRVKDRKEICEDFKTVYQASTKEEALRCLTYMTDKWQKAYPKMMQSLLANQDLLTFYEFPPSIRRTLYSTNLIESFNKQIKKYSHRKEQFQNEESLERFLVSIFDHYNQKFLNRSHKGFQQVTDTLASMFTE</sequence>
<evidence type="ECO:0000313" key="7">
    <source>
        <dbReference type="EMBL" id="KFN93551.1"/>
    </source>
</evidence>
<gene>
    <name evidence="7" type="ORF">TMUPMC115_0270</name>
</gene>
<comment type="caution">
    <text evidence="7">The sequence shown here is derived from an EMBL/GenBank/DDBJ whole genome shotgun (WGS) entry which is preliminary data.</text>
</comment>
<dbReference type="PATRIC" id="fig|1302649.3.peg.270"/>
<protein>
    <recommendedName>
        <fullName evidence="6">Mutator family transposase</fullName>
    </recommendedName>
</protein>
<evidence type="ECO:0000313" key="8">
    <source>
        <dbReference type="Proteomes" id="UP000029380"/>
    </source>
</evidence>
<dbReference type="PANTHER" id="PTHR33217:SF8">
    <property type="entry name" value="MUTATOR FAMILY TRANSPOSASE"/>
    <property type="match status" value="1"/>
</dbReference>
<keyword evidence="6" id="KW-0814">Transposable element</keyword>
<name>A0A091C6T2_9ENTE</name>
<comment type="similarity">
    <text evidence="2 6">Belongs to the transposase mutator family.</text>
</comment>
<comment type="function">
    <text evidence="1 6">Required for the transposition of the insertion element.</text>
</comment>
<dbReference type="EMBL" id="JPVU01000024">
    <property type="protein sequence ID" value="KFN93551.1"/>
    <property type="molecule type" value="Genomic_DNA"/>
</dbReference>
<dbReference type="InterPro" id="IPR001207">
    <property type="entry name" value="Transposase_mutator"/>
</dbReference>
<dbReference type="RefSeq" id="WP_038025424.1">
    <property type="nucleotide sequence ID" value="NZ_JPVU01000024.1"/>
</dbReference>
<evidence type="ECO:0000256" key="4">
    <source>
        <dbReference type="ARBA" id="ARBA00023125"/>
    </source>
</evidence>
<keyword evidence="4 6" id="KW-0238">DNA-binding</keyword>
<dbReference type="Pfam" id="PF00872">
    <property type="entry name" value="Transposase_mut"/>
    <property type="match status" value="1"/>
</dbReference>
<keyword evidence="3 6" id="KW-0815">Transposition</keyword>
<dbReference type="GO" id="GO:0004803">
    <property type="term" value="F:transposase activity"/>
    <property type="evidence" value="ECO:0007669"/>
    <property type="project" value="UniProtKB-UniRule"/>
</dbReference>
<accession>A0A091C6T2</accession>
<proteinExistence type="inferred from homology"/>
<dbReference type="AlphaFoldDB" id="A0A091C6T2"/>
<evidence type="ECO:0000256" key="3">
    <source>
        <dbReference type="ARBA" id="ARBA00022578"/>
    </source>
</evidence>
<dbReference type="GO" id="GO:0006313">
    <property type="term" value="P:DNA transposition"/>
    <property type="evidence" value="ECO:0007669"/>
    <property type="project" value="UniProtKB-UniRule"/>
</dbReference>
<evidence type="ECO:0000256" key="1">
    <source>
        <dbReference type="ARBA" id="ARBA00002190"/>
    </source>
</evidence>
<dbReference type="OrthoDB" id="9779930at2"/>
<dbReference type="Proteomes" id="UP000029380">
    <property type="component" value="Unassembled WGS sequence"/>
</dbReference>